<keyword evidence="3" id="KW-1185">Reference proteome</keyword>
<keyword evidence="1" id="KW-0812">Transmembrane</keyword>
<comment type="caution">
    <text evidence="2">The sequence shown here is derived from an EMBL/GenBank/DDBJ whole genome shotgun (WGS) entry which is preliminary data.</text>
</comment>
<evidence type="ECO:0000256" key="1">
    <source>
        <dbReference type="SAM" id="Phobius"/>
    </source>
</evidence>
<protein>
    <submittedName>
        <fullName evidence="2">Uncharacterized protein</fullName>
    </submittedName>
</protein>
<dbReference type="AlphaFoldDB" id="A0A0F0CWL4"/>
<organism evidence="2 3">
    <name type="scientific">Candidatus Omnitrophus magneticus</name>
    <dbReference type="NCBI Taxonomy" id="1609969"/>
    <lineage>
        <taxon>Bacteria</taxon>
        <taxon>Pseudomonadati</taxon>
        <taxon>Candidatus Omnitrophota</taxon>
        <taxon>Candidatus Omnitrophus</taxon>
    </lineage>
</organism>
<evidence type="ECO:0000313" key="2">
    <source>
        <dbReference type="EMBL" id="KJJ85830.1"/>
    </source>
</evidence>
<name>A0A0F0CWL4_9BACT</name>
<reference evidence="2 3" key="1">
    <citation type="submission" date="2015-02" db="EMBL/GenBank/DDBJ databases">
        <title>Single-cell genomics of uncultivated deep-branching MTB reveals a conserved set of magnetosome genes.</title>
        <authorList>
            <person name="Kolinko S."/>
            <person name="Richter M."/>
            <person name="Glockner F.O."/>
            <person name="Brachmann A."/>
            <person name="Schuler D."/>
        </authorList>
    </citation>
    <scope>NUCLEOTIDE SEQUENCE [LARGE SCALE GENOMIC DNA]</scope>
    <source>
        <strain evidence="2">SKK-01</strain>
    </source>
</reference>
<keyword evidence="1" id="KW-0472">Membrane</keyword>
<gene>
    <name evidence="2" type="ORF">OMAG_000305</name>
</gene>
<evidence type="ECO:0000313" key="3">
    <source>
        <dbReference type="Proteomes" id="UP000033428"/>
    </source>
</evidence>
<feature type="transmembrane region" description="Helical" evidence="1">
    <location>
        <begin position="14"/>
        <end position="32"/>
    </location>
</feature>
<proteinExistence type="predicted"/>
<dbReference type="EMBL" id="JYNY01000067">
    <property type="protein sequence ID" value="KJJ85830.1"/>
    <property type="molecule type" value="Genomic_DNA"/>
</dbReference>
<sequence>MGKLGEGFKFMRRINFSISFAIALIIICGGVIKAKSEAYMPLGKRDPFVPLIGGGSSGKVNNGSGHFIVKNISLEGIIKTQDGNFAAVINGEIAHEKQLLGNGVTIEKITANEIILSENGKVYNVKLYE</sequence>
<keyword evidence="1" id="KW-1133">Transmembrane helix</keyword>
<accession>A0A0F0CWL4</accession>
<dbReference type="Proteomes" id="UP000033428">
    <property type="component" value="Unassembled WGS sequence"/>
</dbReference>